<keyword evidence="2 6" id="KW-0812">Transmembrane</keyword>
<evidence type="ECO:0000256" key="6">
    <source>
        <dbReference type="SAM" id="Phobius"/>
    </source>
</evidence>
<feature type="transmembrane region" description="Helical" evidence="6">
    <location>
        <begin position="92"/>
        <end position="113"/>
    </location>
</feature>
<dbReference type="OrthoDB" id="783189at2"/>
<feature type="transmembrane region" description="Helical" evidence="6">
    <location>
        <begin position="263"/>
        <end position="284"/>
    </location>
</feature>
<evidence type="ECO:0000256" key="1">
    <source>
        <dbReference type="ARBA" id="ARBA00004651"/>
    </source>
</evidence>
<comment type="caution">
    <text evidence="8">The sequence shown here is derived from an EMBL/GenBank/DDBJ whole genome shotgun (WGS) entry which is preliminary data.</text>
</comment>
<gene>
    <name evidence="8" type="ORF">BIV57_09060</name>
</gene>
<feature type="transmembrane region" description="Helical" evidence="6">
    <location>
        <begin position="219"/>
        <end position="242"/>
    </location>
</feature>
<feature type="transmembrane region" description="Helical" evidence="6">
    <location>
        <begin position="192"/>
        <end position="213"/>
    </location>
</feature>
<feature type="transmembrane region" description="Helical" evidence="6">
    <location>
        <begin position="353"/>
        <end position="381"/>
    </location>
</feature>
<feature type="transmembrane region" description="Helical" evidence="6">
    <location>
        <begin position="161"/>
        <end position="180"/>
    </location>
</feature>
<dbReference type="Gene3D" id="1.20.1250.20">
    <property type="entry name" value="MFS general substrate transporter like domains"/>
    <property type="match status" value="1"/>
</dbReference>
<feature type="transmembrane region" description="Helical" evidence="6">
    <location>
        <begin position="327"/>
        <end position="347"/>
    </location>
</feature>
<keyword evidence="3 6" id="KW-1133">Transmembrane helix</keyword>
<dbReference type="CDD" id="cd17321">
    <property type="entry name" value="MFS_MMR_MDR_like"/>
    <property type="match status" value="1"/>
</dbReference>
<feature type="transmembrane region" description="Helical" evidence="6">
    <location>
        <begin position="423"/>
        <end position="444"/>
    </location>
</feature>
<dbReference type="AlphaFoldDB" id="A0A1J7C868"/>
<dbReference type="PANTHER" id="PTHR42718:SF39">
    <property type="entry name" value="ACTINORHODIN TRANSPORTER-RELATED"/>
    <property type="match status" value="1"/>
</dbReference>
<dbReference type="Pfam" id="PF07690">
    <property type="entry name" value="MFS_1"/>
    <property type="match status" value="1"/>
</dbReference>
<evidence type="ECO:0000256" key="4">
    <source>
        <dbReference type="ARBA" id="ARBA00023136"/>
    </source>
</evidence>
<evidence type="ECO:0000313" key="9">
    <source>
        <dbReference type="Proteomes" id="UP000243342"/>
    </source>
</evidence>
<dbReference type="GO" id="GO:0022857">
    <property type="term" value="F:transmembrane transporter activity"/>
    <property type="evidence" value="ECO:0007669"/>
    <property type="project" value="InterPro"/>
</dbReference>
<dbReference type="PANTHER" id="PTHR42718">
    <property type="entry name" value="MAJOR FACILITATOR SUPERFAMILY MULTIDRUG TRANSPORTER MFSC"/>
    <property type="match status" value="1"/>
</dbReference>
<evidence type="ECO:0000256" key="2">
    <source>
        <dbReference type="ARBA" id="ARBA00022692"/>
    </source>
</evidence>
<keyword evidence="9" id="KW-1185">Reference proteome</keyword>
<dbReference type="PROSITE" id="PS50850">
    <property type="entry name" value="MFS"/>
    <property type="match status" value="1"/>
</dbReference>
<keyword evidence="5" id="KW-0046">Antibiotic resistance</keyword>
<proteinExistence type="predicted"/>
<feature type="transmembrane region" description="Helical" evidence="6">
    <location>
        <begin position="393"/>
        <end position="417"/>
    </location>
</feature>
<dbReference type="GO" id="GO:0005886">
    <property type="term" value="C:plasma membrane"/>
    <property type="evidence" value="ECO:0007669"/>
    <property type="project" value="UniProtKB-SubCell"/>
</dbReference>
<dbReference type="GO" id="GO:0046677">
    <property type="term" value="P:response to antibiotic"/>
    <property type="evidence" value="ECO:0007669"/>
    <property type="project" value="UniProtKB-KW"/>
</dbReference>
<keyword evidence="4 6" id="KW-0472">Membrane</keyword>
<feature type="transmembrane region" description="Helical" evidence="6">
    <location>
        <begin position="34"/>
        <end position="55"/>
    </location>
</feature>
<dbReference type="InterPro" id="IPR011701">
    <property type="entry name" value="MFS"/>
</dbReference>
<accession>A0A1J7C868</accession>
<dbReference type="RefSeq" id="WP_071656221.1">
    <property type="nucleotide sequence ID" value="NZ_MLCF01000043.1"/>
</dbReference>
<feature type="transmembrane region" description="Helical" evidence="6">
    <location>
        <begin position="125"/>
        <end position="149"/>
    </location>
</feature>
<dbReference type="Proteomes" id="UP000243342">
    <property type="component" value="Unassembled WGS sequence"/>
</dbReference>
<feature type="domain" description="Major facilitator superfamily (MFS) profile" evidence="7">
    <location>
        <begin position="1"/>
        <end position="451"/>
    </location>
</feature>
<evidence type="ECO:0000256" key="5">
    <source>
        <dbReference type="ARBA" id="ARBA00023251"/>
    </source>
</evidence>
<name>A0A1J7C868_9ACTN</name>
<feature type="transmembrane region" description="Helical" evidence="6">
    <location>
        <begin position="67"/>
        <end position="86"/>
    </location>
</feature>
<reference evidence="8 9" key="1">
    <citation type="submission" date="2016-10" db="EMBL/GenBank/DDBJ databases">
        <title>Genome sequence of Streptomyces gilvigriseus MUSC 26.</title>
        <authorList>
            <person name="Lee L.-H."/>
            <person name="Ser H.-L."/>
        </authorList>
    </citation>
    <scope>NUCLEOTIDE SEQUENCE [LARGE SCALE GENOMIC DNA]</scope>
    <source>
        <strain evidence="8 9">MUSC 26</strain>
    </source>
</reference>
<dbReference type="SUPFAM" id="SSF103473">
    <property type="entry name" value="MFS general substrate transporter"/>
    <property type="match status" value="1"/>
</dbReference>
<dbReference type="InterPro" id="IPR036259">
    <property type="entry name" value="MFS_trans_sf"/>
</dbReference>
<evidence type="ECO:0000256" key="3">
    <source>
        <dbReference type="ARBA" id="ARBA00022989"/>
    </source>
</evidence>
<dbReference type="EMBL" id="MLCF01000043">
    <property type="protein sequence ID" value="OIV37720.1"/>
    <property type="molecule type" value="Genomic_DNA"/>
</dbReference>
<sequence length="453" mass="46309">MLATVLVGQFMALLDAFIVNVAAPDIRTELHASGAALQLIISGYTITYAVLLITGARLGARVGHRRMFLIGIALFTAASLACGVATGSGELIAYRLVQGAGSALAIPQVLTMIQRTYTEPERRTRALNAYSAVIAVGAAAGQVIGGVLVTADVLGLSWRPVFLVNVPIGVVLLICGARVLPAHERPERPGPLDLGGLVTLALAVTLLVVPLVLGQQQGWPLWCVLCLAGVVPAGLLFGLVEARATRRGEAPLVSGRVLRTPGIGWAVGALMVAMAGTAGLTFAVQLQLQGVLGESALHAGLTFLPQALLFGVVGLGWKRLPARMRGWLVPLGFAVAGPAFAVDGGLLRNGWDGGAWLFAALAVTGIGVGAAFSPLLTVALGRVRPQDAADASGMLVTANQLGLLLGVAVFGTLYLNLGAGGHAVFVTMLAAGAGLAVIGVTAGLRLRRLAARG</sequence>
<organism evidence="8 9">
    <name type="scientific">Mangrovactinospora gilvigrisea</name>
    <dbReference type="NCBI Taxonomy" id="1428644"/>
    <lineage>
        <taxon>Bacteria</taxon>
        <taxon>Bacillati</taxon>
        <taxon>Actinomycetota</taxon>
        <taxon>Actinomycetes</taxon>
        <taxon>Kitasatosporales</taxon>
        <taxon>Streptomycetaceae</taxon>
        <taxon>Mangrovactinospora</taxon>
    </lineage>
</organism>
<feature type="transmembrane region" description="Helical" evidence="6">
    <location>
        <begin position="296"/>
        <end position="315"/>
    </location>
</feature>
<evidence type="ECO:0000259" key="7">
    <source>
        <dbReference type="PROSITE" id="PS50850"/>
    </source>
</evidence>
<protein>
    <submittedName>
        <fullName evidence="8">MFS transporter</fullName>
    </submittedName>
</protein>
<comment type="subcellular location">
    <subcellularLocation>
        <location evidence="1">Cell membrane</location>
        <topology evidence="1">Multi-pass membrane protein</topology>
    </subcellularLocation>
</comment>
<dbReference type="InterPro" id="IPR020846">
    <property type="entry name" value="MFS_dom"/>
</dbReference>
<evidence type="ECO:0000313" key="8">
    <source>
        <dbReference type="EMBL" id="OIV37720.1"/>
    </source>
</evidence>